<reference evidence="1 2" key="1">
    <citation type="submission" date="2019-07" db="EMBL/GenBank/DDBJ databases">
        <title>Whole genome shotgun sequence of Cerasibacillus quisquiliarum NBRC 102429.</title>
        <authorList>
            <person name="Hosoyama A."/>
            <person name="Uohara A."/>
            <person name="Ohji S."/>
            <person name="Ichikawa N."/>
        </authorList>
    </citation>
    <scope>NUCLEOTIDE SEQUENCE [LARGE SCALE GENOMIC DNA]</scope>
    <source>
        <strain evidence="1 2">NBRC 102429</strain>
    </source>
</reference>
<organism evidence="1 2">
    <name type="scientific">Cerasibacillus quisquiliarum</name>
    <dbReference type="NCBI Taxonomy" id="227865"/>
    <lineage>
        <taxon>Bacteria</taxon>
        <taxon>Bacillati</taxon>
        <taxon>Bacillota</taxon>
        <taxon>Bacilli</taxon>
        <taxon>Bacillales</taxon>
        <taxon>Bacillaceae</taxon>
        <taxon>Cerasibacillus</taxon>
    </lineage>
</organism>
<sequence length="97" mass="11802">MPLDDSGVYIESRYIRYNSDLFKKRAIDINDFLPLFISLLNKSDLPSKINVMSQKMANNRTKNLENYLFIRDNRPKTLFVDRLKKHFQRFDRFYYIL</sequence>
<dbReference type="AlphaFoldDB" id="A0A511UVN6"/>
<evidence type="ECO:0000313" key="1">
    <source>
        <dbReference type="EMBL" id="GEN30686.1"/>
    </source>
</evidence>
<accession>A0A511UVN6</accession>
<proteinExistence type="predicted"/>
<comment type="caution">
    <text evidence="1">The sequence shown here is derived from an EMBL/GenBank/DDBJ whole genome shotgun (WGS) entry which is preliminary data.</text>
</comment>
<dbReference type="EMBL" id="BJXW01000009">
    <property type="protein sequence ID" value="GEN30686.1"/>
    <property type="molecule type" value="Genomic_DNA"/>
</dbReference>
<dbReference type="RefSeq" id="WP_146936172.1">
    <property type="nucleotide sequence ID" value="NZ_BJXW01000009.1"/>
</dbReference>
<gene>
    <name evidence="1" type="ORF">CQU01_09240</name>
</gene>
<evidence type="ECO:0000313" key="2">
    <source>
        <dbReference type="Proteomes" id="UP000321491"/>
    </source>
</evidence>
<name>A0A511UVN6_9BACI</name>
<dbReference type="Proteomes" id="UP000321491">
    <property type="component" value="Unassembled WGS sequence"/>
</dbReference>
<protein>
    <submittedName>
        <fullName evidence="1">Uncharacterized protein</fullName>
    </submittedName>
</protein>
<dbReference type="OrthoDB" id="2971044at2"/>
<keyword evidence="2" id="KW-1185">Reference proteome</keyword>